<organism evidence="1">
    <name type="scientific">mine drainage metagenome</name>
    <dbReference type="NCBI Taxonomy" id="410659"/>
    <lineage>
        <taxon>unclassified sequences</taxon>
        <taxon>metagenomes</taxon>
        <taxon>ecological metagenomes</taxon>
    </lineage>
</organism>
<evidence type="ECO:0000313" key="1">
    <source>
        <dbReference type="EMBL" id="EQD72732.1"/>
    </source>
</evidence>
<sequence length="34" mass="3701">MKLQFDPNQSYQLDAVAATADLFDGQPQGAPEFS</sequence>
<name>T1BS92_9ZZZZ</name>
<dbReference type="AlphaFoldDB" id="T1BS92"/>
<dbReference type="EMBL" id="AUZX01003863">
    <property type="protein sequence ID" value="EQD72732.1"/>
    <property type="molecule type" value="Genomic_DNA"/>
</dbReference>
<reference evidence="1" key="1">
    <citation type="submission" date="2013-08" db="EMBL/GenBank/DDBJ databases">
        <authorList>
            <person name="Mendez C."/>
            <person name="Richter M."/>
            <person name="Ferrer M."/>
            <person name="Sanchez J."/>
        </authorList>
    </citation>
    <scope>NUCLEOTIDE SEQUENCE</scope>
</reference>
<protein>
    <submittedName>
        <fullName evidence="1">Uncharacterized protein</fullName>
    </submittedName>
</protein>
<accession>T1BS92</accession>
<gene>
    <name evidence="1" type="ORF">B1A_05304</name>
</gene>
<comment type="caution">
    <text evidence="1">The sequence shown here is derived from an EMBL/GenBank/DDBJ whole genome shotgun (WGS) entry which is preliminary data.</text>
</comment>
<proteinExistence type="predicted"/>
<reference evidence="1" key="2">
    <citation type="journal article" date="2014" name="ISME J.">
        <title>Microbial stratification in low pH oxic and suboxic macroscopic growths along an acid mine drainage.</title>
        <authorList>
            <person name="Mendez-Garcia C."/>
            <person name="Mesa V."/>
            <person name="Sprenger R.R."/>
            <person name="Richter M."/>
            <person name="Diez M.S."/>
            <person name="Solano J."/>
            <person name="Bargiela R."/>
            <person name="Golyshina O.V."/>
            <person name="Manteca A."/>
            <person name="Ramos J.L."/>
            <person name="Gallego J.R."/>
            <person name="Llorente I."/>
            <person name="Martins Dos Santos V.A."/>
            <person name="Jensen O.N."/>
            <person name="Pelaez A.I."/>
            <person name="Sanchez J."/>
            <person name="Ferrer M."/>
        </authorList>
    </citation>
    <scope>NUCLEOTIDE SEQUENCE</scope>
</reference>
<feature type="non-terminal residue" evidence="1">
    <location>
        <position position="34"/>
    </location>
</feature>